<dbReference type="Gene3D" id="3.40.50.1820">
    <property type="entry name" value="alpha/beta hydrolase"/>
    <property type="match status" value="1"/>
</dbReference>
<dbReference type="PANTHER" id="PTHR43433">
    <property type="entry name" value="HYDROLASE, ALPHA/BETA FOLD FAMILY PROTEIN"/>
    <property type="match status" value="1"/>
</dbReference>
<name>A0ABT1M2M5_9MYCO</name>
<dbReference type="GO" id="GO:0016787">
    <property type="term" value="F:hydrolase activity"/>
    <property type="evidence" value="ECO:0007669"/>
    <property type="project" value="UniProtKB-KW"/>
</dbReference>
<feature type="domain" description="AB hydrolase-1" evidence="1">
    <location>
        <begin position="26"/>
        <end position="273"/>
    </location>
</feature>
<dbReference type="EMBL" id="JANDBD010000004">
    <property type="protein sequence ID" value="MCP9272865.1"/>
    <property type="molecule type" value="Genomic_DNA"/>
</dbReference>
<keyword evidence="3" id="KW-1185">Reference proteome</keyword>
<sequence>MSDERVSPVGRGIDLCHDAFGDPADPALVLIAGLGQQKHTWPADLAATLATRGRRVIRFDNRDVGRSTHMDYPPPNPVAILRGGSHPRQYHLGDMARDTVGLLDALGYADADLVGISMGGMIAQTVAAHFPGRVRTLTSIMSTTGARRIGRPAPSTWLKMATARPPRSRAEAVENAVGMFRHIGSHGYPFDEAAVREKAGIAWDRDPSAAGLARQLAGIFASGDRTSELTAIDVPTLVIHGDRDRMVNPTGGAATARAIPGARLHTITGMGHDLPVGAWTRILDLITEHIARIDTVEKNV</sequence>
<dbReference type="Pfam" id="PF00561">
    <property type="entry name" value="Abhydrolase_1"/>
    <property type="match status" value="1"/>
</dbReference>
<accession>A0ABT1M2M5</accession>
<dbReference type="InterPro" id="IPR029058">
    <property type="entry name" value="AB_hydrolase_fold"/>
</dbReference>
<reference evidence="2 3" key="1">
    <citation type="submission" date="2022-06" db="EMBL/GenBank/DDBJ databases">
        <title>Mycolicibacterium sp. CAU 1645 isolated from seawater.</title>
        <authorList>
            <person name="Kim W."/>
        </authorList>
    </citation>
    <scope>NUCLEOTIDE SEQUENCE [LARGE SCALE GENOMIC DNA]</scope>
    <source>
        <strain evidence="2 3">CAU 1645</strain>
    </source>
</reference>
<dbReference type="SUPFAM" id="SSF53474">
    <property type="entry name" value="alpha/beta-Hydrolases"/>
    <property type="match status" value="1"/>
</dbReference>
<gene>
    <name evidence="2" type="ORF">NM203_11785</name>
</gene>
<dbReference type="Proteomes" id="UP001651690">
    <property type="component" value="Unassembled WGS sequence"/>
</dbReference>
<dbReference type="RefSeq" id="WP_255060110.1">
    <property type="nucleotide sequence ID" value="NZ_JANDBD010000004.1"/>
</dbReference>
<proteinExistence type="predicted"/>
<evidence type="ECO:0000313" key="3">
    <source>
        <dbReference type="Proteomes" id="UP001651690"/>
    </source>
</evidence>
<organism evidence="2 3">
    <name type="scientific">Mycolicibacterium arenosum</name>
    <dbReference type="NCBI Taxonomy" id="2952157"/>
    <lineage>
        <taxon>Bacteria</taxon>
        <taxon>Bacillati</taxon>
        <taxon>Actinomycetota</taxon>
        <taxon>Actinomycetes</taxon>
        <taxon>Mycobacteriales</taxon>
        <taxon>Mycobacteriaceae</taxon>
        <taxon>Mycolicibacterium</taxon>
    </lineage>
</organism>
<dbReference type="InterPro" id="IPR000073">
    <property type="entry name" value="AB_hydrolase_1"/>
</dbReference>
<dbReference type="PANTHER" id="PTHR43433:SF5">
    <property type="entry name" value="AB HYDROLASE-1 DOMAIN-CONTAINING PROTEIN"/>
    <property type="match status" value="1"/>
</dbReference>
<dbReference type="InterPro" id="IPR050471">
    <property type="entry name" value="AB_hydrolase"/>
</dbReference>
<evidence type="ECO:0000313" key="2">
    <source>
        <dbReference type="EMBL" id="MCP9272865.1"/>
    </source>
</evidence>
<keyword evidence="2" id="KW-0378">Hydrolase</keyword>
<comment type="caution">
    <text evidence="2">The sequence shown here is derived from an EMBL/GenBank/DDBJ whole genome shotgun (WGS) entry which is preliminary data.</text>
</comment>
<protein>
    <submittedName>
        <fullName evidence="2">Alpha/beta fold hydrolase</fullName>
    </submittedName>
</protein>
<evidence type="ECO:0000259" key="1">
    <source>
        <dbReference type="Pfam" id="PF00561"/>
    </source>
</evidence>